<protein>
    <recommendedName>
        <fullName evidence="11">UNC93-like protein</fullName>
    </recommendedName>
</protein>
<evidence type="ECO:0000256" key="5">
    <source>
        <dbReference type="ARBA" id="ARBA00023136"/>
    </source>
</evidence>
<dbReference type="InterPro" id="IPR010291">
    <property type="entry name" value="Ion_channel_UNC-93"/>
</dbReference>
<dbReference type="Pfam" id="PF05978">
    <property type="entry name" value="UNC-93"/>
    <property type="match status" value="1"/>
</dbReference>
<dbReference type="AlphaFoldDB" id="A0AAV2HXU3"/>
<feature type="transmembrane region" description="Helical" evidence="8">
    <location>
        <begin position="191"/>
        <end position="210"/>
    </location>
</feature>
<proteinExistence type="inferred from homology"/>
<dbReference type="SUPFAM" id="SSF103473">
    <property type="entry name" value="MFS general substrate transporter"/>
    <property type="match status" value="1"/>
</dbReference>
<keyword evidence="3 8" id="KW-0812">Transmembrane</keyword>
<feature type="transmembrane region" description="Helical" evidence="8">
    <location>
        <begin position="96"/>
        <end position="115"/>
    </location>
</feature>
<keyword evidence="10" id="KW-1185">Reference proteome</keyword>
<comment type="subcellular location">
    <subcellularLocation>
        <location evidence="1">Membrane</location>
        <topology evidence="1">Multi-pass membrane protein</topology>
    </subcellularLocation>
</comment>
<feature type="region of interest" description="Disordered" evidence="7">
    <location>
        <begin position="1"/>
        <end position="21"/>
    </location>
</feature>
<evidence type="ECO:0000313" key="10">
    <source>
        <dbReference type="Proteomes" id="UP001497497"/>
    </source>
</evidence>
<keyword evidence="5 8" id="KW-0472">Membrane</keyword>
<dbReference type="PANTHER" id="PTHR19444:SF13">
    <property type="entry name" value="PROTEIN UNC-93 HOMOLOG A"/>
    <property type="match status" value="1"/>
</dbReference>
<evidence type="ECO:0000256" key="7">
    <source>
        <dbReference type="SAM" id="MobiDB-lite"/>
    </source>
</evidence>
<evidence type="ECO:0000256" key="3">
    <source>
        <dbReference type="ARBA" id="ARBA00022692"/>
    </source>
</evidence>
<dbReference type="InterPro" id="IPR036259">
    <property type="entry name" value="MFS_trans_sf"/>
</dbReference>
<evidence type="ECO:0000256" key="2">
    <source>
        <dbReference type="ARBA" id="ARBA00009172"/>
    </source>
</evidence>
<dbReference type="PANTHER" id="PTHR19444">
    <property type="entry name" value="UNC-93 RELATED"/>
    <property type="match status" value="1"/>
</dbReference>
<dbReference type="EMBL" id="CAXITT010000274">
    <property type="protein sequence ID" value="CAL1537762.1"/>
    <property type="molecule type" value="Genomic_DNA"/>
</dbReference>
<keyword evidence="4 8" id="KW-1133">Transmembrane helix</keyword>
<feature type="transmembrane region" description="Helical" evidence="8">
    <location>
        <begin position="152"/>
        <end position="179"/>
    </location>
</feature>
<organism evidence="9 10">
    <name type="scientific">Lymnaea stagnalis</name>
    <name type="common">Great pond snail</name>
    <name type="synonym">Helix stagnalis</name>
    <dbReference type="NCBI Taxonomy" id="6523"/>
    <lineage>
        <taxon>Eukaryota</taxon>
        <taxon>Metazoa</taxon>
        <taxon>Spiralia</taxon>
        <taxon>Lophotrochozoa</taxon>
        <taxon>Mollusca</taxon>
        <taxon>Gastropoda</taxon>
        <taxon>Heterobranchia</taxon>
        <taxon>Euthyneura</taxon>
        <taxon>Panpulmonata</taxon>
        <taxon>Hygrophila</taxon>
        <taxon>Lymnaeoidea</taxon>
        <taxon>Lymnaeidae</taxon>
        <taxon>Lymnaea</taxon>
    </lineage>
</organism>
<feature type="transmembrane region" description="Helical" evidence="8">
    <location>
        <begin position="298"/>
        <end position="324"/>
    </location>
</feature>
<reference evidence="9 10" key="1">
    <citation type="submission" date="2024-04" db="EMBL/GenBank/DDBJ databases">
        <authorList>
            <consortium name="Genoscope - CEA"/>
            <person name="William W."/>
        </authorList>
    </citation>
    <scope>NUCLEOTIDE SEQUENCE [LARGE SCALE GENOMIC DNA]</scope>
</reference>
<keyword evidence="6" id="KW-0325">Glycoprotein</keyword>
<dbReference type="FunFam" id="1.20.1250.20:FF:000290">
    <property type="entry name" value="Unc-93 homolog A"/>
    <property type="match status" value="1"/>
</dbReference>
<evidence type="ECO:0000256" key="4">
    <source>
        <dbReference type="ARBA" id="ARBA00022989"/>
    </source>
</evidence>
<dbReference type="InterPro" id="IPR051951">
    <property type="entry name" value="UNC-93_regulatory"/>
</dbReference>
<evidence type="ECO:0000256" key="8">
    <source>
        <dbReference type="SAM" id="Phobius"/>
    </source>
</evidence>
<dbReference type="GO" id="GO:0006937">
    <property type="term" value="P:regulation of muscle contraction"/>
    <property type="evidence" value="ECO:0007669"/>
    <property type="project" value="TreeGrafter"/>
</dbReference>
<feature type="transmembrane region" description="Helical" evidence="8">
    <location>
        <begin position="127"/>
        <end position="146"/>
    </location>
</feature>
<feature type="transmembrane region" description="Helical" evidence="8">
    <location>
        <begin position="336"/>
        <end position="356"/>
    </location>
</feature>
<comment type="similarity">
    <text evidence="2">Belongs to the unc-93 family.</text>
</comment>
<feature type="transmembrane region" description="Helical" evidence="8">
    <location>
        <begin position="465"/>
        <end position="483"/>
    </location>
</feature>
<gene>
    <name evidence="9" type="ORF">GSLYS_00011664001</name>
</gene>
<evidence type="ECO:0000256" key="1">
    <source>
        <dbReference type="ARBA" id="ARBA00004141"/>
    </source>
</evidence>
<feature type="transmembrane region" description="Helical" evidence="8">
    <location>
        <begin position="368"/>
        <end position="392"/>
    </location>
</feature>
<evidence type="ECO:0000256" key="6">
    <source>
        <dbReference type="ARBA" id="ARBA00023180"/>
    </source>
</evidence>
<dbReference type="CDD" id="cd17406">
    <property type="entry name" value="MFS_unc93A_like"/>
    <property type="match status" value="1"/>
</dbReference>
<dbReference type="Gene3D" id="1.20.1250.20">
    <property type="entry name" value="MFS general substrate transporter like domains"/>
    <property type="match status" value="1"/>
</dbReference>
<evidence type="ECO:0000313" key="9">
    <source>
        <dbReference type="EMBL" id="CAL1537762.1"/>
    </source>
</evidence>
<dbReference type="GO" id="GO:0005886">
    <property type="term" value="C:plasma membrane"/>
    <property type="evidence" value="ECO:0007669"/>
    <property type="project" value="TreeGrafter"/>
</dbReference>
<feature type="transmembrane region" description="Helical" evidence="8">
    <location>
        <begin position="256"/>
        <end position="278"/>
    </location>
</feature>
<sequence>MNPTKRAMEADSSPPADLKKPPIAMVDINLHNNEVANEKSGHLKASKADHYDGKPSMSMKTILKNVFVVSLAFTFLFTAFNSMANLQTSLNKEEGVGAWSLSTIYVSLIISCMFLPNFIIARLGCKWTIPISMAGYILYMCANFYAIKGTMIPASIILGFGAAPLWSAKCTYLTQIGVWYSKLTNQDQDGVINMFFGFFFLFFQTSQIWGNLISSLVFTPDNSNLTDTSTCGASFCPTDATSGNTTSNFSQSKDKIYTVCGIYLASAVIAVIIVSIFLDQITLDKETSEDDRKLSPKLLISTFRHLFSSPLQMMLIPITIYSGVEQAFIGGDFTKAYISCTLGIWNLGYVMICYGVADALCSIIFGRLVVYIGHIPFFVFAFITHGALQIAFLKWSPEQGQEVIFYVCAALWGMGDAVIQTQLNALYGHLFSDKAEAGFANYRLWESLGFAVTFAYNDYLCTDTKLYVCLGVLGTSVICYFIVEIMAWRLKKTSADISK</sequence>
<evidence type="ECO:0008006" key="11">
    <source>
        <dbReference type="Google" id="ProtNLM"/>
    </source>
</evidence>
<dbReference type="GO" id="GO:0055120">
    <property type="term" value="C:striated muscle dense body"/>
    <property type="evidence" value="ECO:0007669"/>
    <property type="project" value="TreeGrafter"/>
</dbReference>
<comment type="caution">
    <text evidence="9">The sequence shown here is derived from an EMBL/GenBank/DDBJ whole genome shotgun (WGS) entry which is preliminary data.</text>
</comment>
<accession>A0AAV2HXU3</accession>
<feature type="transmembrane region" description="Helical" evidence="8">
    <location>
        <begin position="62"/>
        <end position="84"/>
    </location>
</feature>
<dbReference type="Proteomes" id="UP001497497">
    <property type="component" value="Unassembled WGS sequence"/>
</dbReference>
<dbReference type="GO" id="GO:0043266">
    <property type="term" value="P:regulation of potassium ion transport"/>
    <property type="evidence" value="ECO:0007669"/>
    <property type="project" value="TreeGrafter"/>
</dbReference>
<dbReference type="GO" id="GO:0015459">
    <property type="term" value="F:potassium channel regulator activity"/>
    <property type="evidence" value="ECO:0007669"/>
    <property type="project" value="TreeGrafter"/>
</dbReference>
<feature type="transmembrane region" description="Helical" evidence="8">
    <location>
        <begin position="404"/>
        <end position="427"/>
    </location>
</feature>
<name>A0AAV2HXU3_LYMST</name>